<accession>A0A8S1LHI8</accession>
<comment type="caution">
    <text evidence="1">The sequence shown here is derived from an EMBL/GenBank/DDBJ whole genome shotgun (WGS) entry which is preliminary data.</text>
</comment>
<name>A0A8S1LHI8_9CILI</name>
<evidence type="ECO:0000313" key="1">
    <source>
        <dbReference type="EMBL" id="CAD8064196.1"/>
    </source>
</evidence>
<gene>
    <name evidence="1" type="ORF">PSON_ATCC_30995.1.T0180381</name>
</gene>
<dbReference type="EMBL" id="CAJJDN010000018">
    <property type="protein sequence ID" value="CAD8064196.1"/>
    <property type="molecule type" value="Genomic_DNA"/>
</dbReference>
<sequence length="260" mass="30590">MKKGTWEIWFQNMGGDYKKEQLGSGQYDEQEEGSRKIGRWIEQKEGYGIRNQIIYSGEYDKQEKKIGRWDILEKQYSNFTLCGCINYNSQGVEIYNSENSLKNKKNPIIYVGSFKNEKKNGRWDIMFKTGSKYEQIGGGQYDEYKDTTVKVGQWIDIGNEYEICSQITYKGEYNMKGQKIGQWDAFYNWKNENKKIGGGLYEEWEESSRKIGSWIELDERFELGNEITYNGEYNKDGKKVGTWVEVDLGRDPTQQIIYEN</sequence>
<dbReference type="Proteomes" id="UP000692954">
    <property type="component" value="Unassembled WGS sequence"/>
</dbReference>
<organism evidence="1 2">
    <name type="scientific">Paramecium sonneborni</name>
    <dbReference type="NCBI Taxonomy" id="65129"/>
    <lineage>
        <taxon>Eukaryota</taxon>
        <taxon>Sar</taxon>
        <taxon>Alveolata</taxon>
        <taxon>Ciliophora</taxon>
        <taxon>Intramacronucleata</taxon>
        <taxon>Oligohymenophorea</taxon>
        <taxon>Peniculida</taxon>
        <taxon>Parameciidae</taxon>
        <taxon>Paramecium</taxon>
    </lineage>
</organism>
<keyword evidence="2" id="KW-1185">Reference proteome</keyword>
<dbReference type="AlphaFoldDB" id="A0A8S1LHI8"/>
<reference evidence="1" key="1">
    <citation type="submission" date="2021-01" db="EMBL/GenBank/DDBJ databases">
        <authorList>
            <consortium name="Genoscope - CEA"/>
            <person name="William W."/>
        </authorList>
    </citation>
    <scope>NUCLEOTIDE SEQUENCE</scope>
</reference>
<dbReference type="OrthoDB" id="10688904at2759"/>
<dbReference type="PANTHER" id="PTHR33706:SF1">
    <property type="entry name" value="TPR REPEAT PROTEIN"/>
    <property type="match status" value="1"/>
</dbReference>
<dbReference type="PANTHER" id="PTHR33706">
    <property type="entry name" value="MORN VARIANT REPEAT PROTEIN"/>
    <property type="match status" value="1"/>
</dbReference>
<evidence type="ECO:0008006" key="3">
    <source>
        <dbReference type="Google" id="ProtNLM"/>
    </source>
</evidence>
<proteinExistence type="predicted"/>
<protein>
    <recommendedName>
        <fullName evidence="3">MORN repeat protein</fullName>
    </recommendedName>
</protein>
<evidence type="ECO:0000313" key="2">
    <source>
        <dbReference type="Proteomes" id="UP000692954"/>
    </source>
</evidence>